<proteinExistence type="inferred from homology"/>
<dbReference type="PANTHER" id="PTHR30283:SF4">
    <property type="entry name" value="PEROXIDE STRESS RESISTANCE PROTEIN YAAA"/>
    <property type="match status" value="1"/>
</dbReference>
<evidence type="ECO:0000313" key="2">
    <source>
        <dbReference type="EMBL" id="MBO8444746.1"/>
    </source>
</evidence>
<reference evidence="2" key="1">
    <citation type="submission" date="2020-10" db="EMBL/GenBank/DDBJ databases">
        <authorList>
            <person name="Gilroy R."/>
        </authorList>
    </citation>
    <scope>NUCLEOTIDE SEQUENCE</scope>
    <source>
        <strain evidence="2">D5-748</strain>
    </source>
</reference>
<evidence type="ECO:0000313" key="3">
    <source>
        <dbReference type="Proteomes" id="UP000823619"/>
    </source>
</evidence>
<name>A0A9D9EE07_9BACT</name>
<gene>
    <name evidence="2" type="ORF">IAC23_03490</name>
</gene>
<dbReference type="HAMAP" id="MF_00652">
    <property type="entry name" value="UPF0246"/>
    <property type="match status" value="1"/>
</dbReference>
<sequence length="252" mass="28858">MLTFISCAKTMASHADVPVPYRTEPVYLSEAENTAKVLAGYPATDLMDMMHTSPAIAAEVKEMYGAIIRDEAERLPAILAYTGAVFKRINPRDFSSDDFSFAQKHLRITSFLYGLLRPLDLISPYRLEGSVRLDGMDMFSRWRPLLTDMFISEIQENGGILADLASEEMKGLFDWKRVASEVRVVRPEFMTEKDDRLKTVTIHAKMCRGEMTGMIIRHRIEDPARLREFRWNGFQYDASRSDGDRLVFVRKA</sequence>
<dbReference type="GO" id="GO:0005829">
    <property type="term" value="C:cytosol"/>
    <property type="evidence" value="ECO:0007669"/>
    <property type="project" value="TreeGrafter"/>
</dbReference>
<dbReference type="EMBL" id="JADIMO010000038">
    <property type="protein sequence ID" value="MBO8444746.1"/>
    <property type="molecule type" value="Genomic_DNA"/>
</dbReference>
<dbReference type="InterPro" id="IPR005583">
    <property type="entry name" value="YaaA"/>
</dbReference>
<comment type="similarity">
    <text evidence="1">Belongs to the UPF0246 family.</text>
</comment>
<organism evidence="2 3">
    <name type="scientific">Candidatus Cryptobacteroides merdavium</name>
    <dbReference type="NCBI Taxonomy" id="2840769"/>
    <lineage>
        <taxon>Bacteria</taxon>
        <taxon>Pseudomonadati</taxon>
        <taxon>Bacteroidota</taxon>
        <taxon>Bacteroidia</taxon>
        <taxon>Bacteroidales</taxon>
        <taxon>Candidatus Cryptobacteroides</taxon>
    </lineage>
</organism>
<protein>
    <recommendedName>
        <fullName evidence="1">UPF0246 protein IAC23_03490</fullName>
    </recommendedName>
</protein>
<comment type="caution">
    <text evidence="2">The sequence shown here is derived from an EMBL/GenBank/DDBJ whole genome shotgun (WGS) entry which is preliminary data.</text>
</comment>
<evidence type="ECO:0000256" key="1">
    <source>
        <dbReference type="HAMAP-Rule" id="MF_00652"/>
    </source>
</evidence>
<dbReference type="Proteomes" id="UP000823619">
    <property type="component" value="Unassembled WGS sequence"/>
</dbReference>
<dbReference type="GO" id="GO:0033194">
    <property type="term" value="P:response to hydroperoxide"/>
    <property type="evidence" value="ECO:0007669"/>
    <property type="project" value="TreeGrafter"/>
</dbReference>
<accession>A0A9D9EE07</accession>
<dbReference type="PANTHER" id="PTHR30283">
    <property type="entry name" value="PEROXIDE STRESS RESPONSE PROTEIN YAAA"/>
    <property type="match status" value="1"/>
</dbReference>
<reference evidence="2" key="2">
    <citation type="journal article" date="2021" name="PeerJ">
        <title>Extensive microbial diversity within the chicken gut microbiome revealed by metagenomics and culture.</title>
        <authorList>
            <person name="Gilroy R."/>
            <person name="Ravi A."/>
            <person name="Getino M."/>
            <person name="Pursley I."/>
            <person name="Horton D.L."/>
            <person name="Alikhan N.F."/>
            <person name="Baker D."/>
            <person name="Gharbi K."/>
            <person name="Hall N."/>
            <person name="Watson M."/>
            <person name="Adriaenssens E.M."/>
            <person name="Foster-Nyarko E."/>
            <person name="Jarju S."/>
            <person name="Secka A."/>
            <person name="Antonio M."/>
            <person name="Oren A."/>
            <person name="Chaudhuri R.R."/>
            <person name="La Ragione R."/>
            <person name="Hildebrand F."/>
            <person name="Pallen M.J."/>
        </authorList>
    </citation>
    <scope>NUCLEOTIDE SEQUENCE</scope>
    <source>
        <strain evidence="2">D5-748</strain>
    </source>
</reference>
<dbReference type="AlphaFoldDB" id="A0A9D9EE07"/>
<dbReference type="Pfam" id="PF03883">
    <property type="entry name" value="H2O2_YaaD"/>
    <property type="match status" value="1"/>
</dbReference>